<dbReference type="InterPro" id="IPR036969">
    <property type="entry name" value="Citrate_synthase_sf"/>
</dbReference>
<dbReference type="PANTHER" id="PTHR11739:SF23">
    <property type="entry name" value="CITRATE SYNTHASE 2-RELATED"/>
    <property type="match status" value="1"/>
</dbReference>
<feature type="region of interest" description="Disordered" evidence="3">
    <location>
        <begin position="1"/>
        <end position="38"/>
    </location>
</feature>
<evidence type="ECO:0000313" key="5">
    <source>
        <dbReference type="Proteomes" id="UP001500635"/>
    </source>
</evidence>
<accession>A0ABP8KGE5</accession>
<gene>
    <name evidence="4" type="ORF">GCM10023147_49210</name>
</gene>
<dbReference type="RefSeq" id="WP_345001253.1">
    <property type="nucleotide sequence ID" value="NZ_BAABFR010000145.1"/>
</dbReference>
<dbReference type="InterPro" id="IPR002020">
    <property type="entry name" value="Citrate_synthase"/>
</dbReference>
<keyword evidence="5" id="KW-1185">Reference proteome</keyword>
<dbReference type="Pfam" id="PF00285">
    <property type="entry name" value="Citrate_synt"/>
    <property type="match status" value="1"/>
</dbReference>
<feature type="compositionally biased region" description="Low complexity" evidence="3">
    <location>
        <begin position="1"/>
        <end position="18"/>
    </location>
</feature>
<evidence type="ECO:0000256" key="3">
    <source>
        <dbReference type="SAM" id="MobiDB-lite"/>
    </source>
</evidence>
<dbReference type="NCBIfam" id="NF009005">
    <property type="entry name" value="PRK12350.1"/>
    <property type="match status" value="1"/>
</dbReference>
<dbReference type="EC" id="2.3.3.16" evidence="2"/>
<protein>
    <recommendedName>
        <fullName evidence="2">citrate synthase (unknown stereospecificity)</fullName>
        <ecNumber evidence="2">2.3.3.16</ecNumber>
    </recommendedName>
</protein>
<dbReference type="PANTHER" id="PTHR11739">
    <property type="entry name" value="CITRATE SYNTHASE"/>
    <property type="match status" value="1"/>
</dbReference>
<evidence type="ECO:0000313" key="4">
    <source>
        <dbReference type="EMBL" id="GAA4405858.1"/>
    </source>
</evidence>
<feature type="compositionally biased region" description="Polar residues" evidence="3">
    <location>
        <begin position="24"/>
        <end position="36"/>
    </location>
</feature>
<dbReference type="Proteomes" id="UP001500635">
    <property type="component" value="Unassembled WGS sequence"/>
</dbReference>
<dbReference type="SUPFAM" id="SSF48256">
    <property type="entry name" value="Citrate synthase"/>
    <property type="match status" value="1"/>
</dbReference>
<evidence type="ECO:0000256" key="2">
    <source>
        <dbReference type="ARBA" id="ARBA00012972"/>
    </source>
</evidence>
<evidence type="ECO:0000256" key="1">
    <source>
        <dbReference type="ARBA" id="ARBA00005163"/>
    </source>
</evidence>
<proteinExistence type="predicted"/>
<dbReference type="Gene3D" id="1.10.580.10">
    <property type="entry name" value="Citrate Synthase, domain 1"/>
    <property type="match status" value="2"/>
</dbReference>
<name>A0ABP8KGE5_9ACTN</name>
<reference evidence="5" key="1">
    <citation type="journal article" date="2019" name="Int. J. Syst. Evol. Microbiol.">
        <title>The Global Catalogue of Microorganisms (GCM) 10K type strain sequencing project: providing services to taxonomists for standard genome sequencing and annotation.</title>
        <authorList>
            <consortium name="The Broad Institute Genomics Platform"/>
            <consortium name="The Broad Institute Genome Sequencing Center for Infectious Disease"/>
            <person name="Wu L."/>
            <person name="Ma J."/>
        </authorList>
    </citation>
    <scope>NUCLEOTIDE SEQUENCE [LARGE SCALE GENOMIC DNA]</scope>
    <source>
        <strain evidence="5">JCM 17688</strain>
    </source>
</reference>
<comment type="caution">
    <text evidence="4">The sequence shown here is derived from an EMBL/GenBank/DDBJ whole genome shotgun (WGS) entry which is preliminary data.</text>
</comment>
<organism evidence="4 5">
    <name type="scientific">Tsukamurella soli</name>
    <dbReference type="NCBI Taxonomy" id="644556"/>
    <lineage>
        <taxon>Bacteria</taxon>
        <taxon>Bacillati</taxon>
        <taxon>Actinomycetota</taxon>
        <taxon>Actinomycetes</taxon>
        <taxon>Mycobacteriales</taxon>
        <taxon>Tsukamurellaceae</taxon>
        <taxon>Tsukamurella</taxon>
    </lineage>
</organism>
<dbReference type="EMBL" id="BAABFR010000145">
    <property type="protein sequence ID" value="GAA4405858.1"/>
    <property type="molecule type" value="Genomic_DNA"/>
</dbReference>
<dbReference type="Gene3D" id="1.10.230.10">
    <property type="entry name" value="Cytochrome P450-Terp, domain 2"/>
    <property type="match status" value="1"/>
</dbReference>
<comment type="pathway">
    <text evidence="1">Carbohydrate metabolism; tricarboxylic acid cycle.</text>
</comment>
<dbReference type="InterPro" id="IPR016142">
    <property type="entry name" value="Citrate_synth-like_lrg_a-sub"/>
</dbReference>
<dbReference type="InterPro" id="IPR016143">
    <property type="entry name" value="Citrate_synth-like_sm_a-sub"/>
</dbReference>
<sequence>MGIELPRTAEPPGTATTPERADTPETTPVSGVSFSTEIAEPDRDGGVLRYRGVDVADLVRNHVTYSEVWGLLVDGEWGNPLPAAEPFPLPIHTGDVRVDMQAGLAMLGPLWGFESLPDIDDATARENLARASVTALSFVAQSARGLERPAVPQRIIDQCPTVTSRFMTRWRGDPDPEHIRAIDSYWVVAAEHGLNTSTLTARVVASTGSDVAAALSSAVGALTGVLHGGAPTRVIPLLDEATRTDDLRTVLTRRLDRHERVPGFGHRLYTAEDPRASVLRDVARRVGAPRYDIAVAVEEAATEVFAERYPGDPIVTNFEYWAAVLLDYAGVPVRMMPAMFACARTAGWCAHILEQKRTGRLVRPSAHYIGSGPRRPDEVPGWDTIRLDA</sequence>